<dbReference type="PANTHER" id="PTHR13778:SF47">
    <property type="entry name" value="LIPOPOLYSACCHARIDE 1,3-GALACTOSYLTRANSFERASE"/>
    <property type="match status" value="1"/>
</dbReference>
<dbReference type="CDD" id="cd04194">
    <property type="entry name" value="GT8_A4GalT_like"/>
    <property type="match status" value="1"/>
</dbReference>
<sequence length="716" mass="85218">MTEETKTPKVKILVGYHKPAVLLKDDILTPIHLGRALATQASKDGEMSKEDFEWMCENMIGDDTGDNISHLNRYFCELTGIYWAWKNYDKLGNPDYIGFMHYRRIFDFCSESLNLPISKEFNTPELDYVNNSDKNKYLNQKDIINTILNYNRVISKSQNVNPYLHYKHVGDFLKIKDYDICLNIINEKFNKYSSASKNYNSNSNSYFCNMFIMPKEEFFEYCIFLFGVLFECRKQIDISEYNTVEQRVFGYLGEWICGIFFTYIKIKKYLLKELNVIYIKNYELQQEITPAFKENNIPIIFSCDDNYLSYLAVLLYSIKAHSSKEYNYDICILYNCLNQGNMQKVINFIQDINISVRFINITPYIYQAKKQVYFHTVAHFKESTYYRFFIPLIFKEFQKIIYLDSDIIIQCNLSDLYSIDFDKPLAAAKCMIFSQVKQVDHRITKLKMKQPENYFQAGVMVYNIQKCLNINFTQKCLNKLQELKDPPLVDQDVLNAVFEGDIHYISLKWNCLWNVSYRIPNFKILYSKDFLKDYQEAERDPYIIHYCDYFKPWNSPHLPKADIWWHYARQTPFYEEILFKNITQNSLNINNDRLNKIQNNIHYTPQGAVEKVKTHLSYKLGKEILSIKENKLKVLILLFTLISIYIKHKISNLIFKLILISNPNLKSLPLNHYSDYQEALKIQNYLSYKLGNLLIKHPLTFVFRVARVYREWKKNR</sequence>
<gene>
    <name evidence="5" type="ORF">F0F31_00640</name>
</gene>
<evidence type="ECO:0000256" key="1">
    <source>
        <dbReference type="ARBA" id="ARBA00022676"/>
    </source>
</evidence>
<dbReference type="Pfam" id="PF14393">
    <property type="entry name" value="DUF4422"/>
    <property type="match status" value="1"/>
</dbReference>
<reference evidence="5" key="1">
    <citation type="submission" date="2019-08" db="EMBL/GenBank/DDBJ databases">
        <authorList>
            <person name="Ashton P.M."/>
            <person name="Dallman T."/>
            <person name="Nair S."/>
            <person name="De Pinna E."/>
            <person name="Peters T."/>
            <person name="Grant K."/>
        </authorList>
    </citation>
    <scope>NUCLEOTIDE SEQUENCE</scope>
    <source>
        <strain evidence="5">241882</strain>
    </source>
</reference>
<comment type="caution">
    <text evidence="5">The sequence shown here is derived from an EMBL/GenBank/DDBJ whole genome shotgun (WGS) entry which is preliminary data.</text>
</comment>
<evidence type="ECO:0000256" key="3">
    <source>
        <dbReference type="ARBA" id="ARBA00022723"/>
    </source>
</evidence>
<dbReference type="Gene3D" id="3.90.550.10">
    <property type="entry name" value="Spore Coat Polysaccharide Biosynthesis Protein SpsA, Chain A"/>
    <property type="match status" value="1"/>
</dbReference>
<keyword evidence="2" id="KW-0808">Transferase</keyword>
<dbReference type="InterPro" id="IPR029044">
    <property type="entry name" value="Nucleotide-diphossugar_trans"/>
</dbReference>
<keyword evidence="3" id="KW-0479">Metal-binding</keyword>
<dbReference type="AlphaFoldDB" id="A0A5Z0FCZ8"/>
<dbReference type="InterPro" id="IPR050748">
    <property type="entry name" value="Glycosyltrans_8_dom-fam"/>
</dbReference>
<dbReference type="GO" id="GO:0046872">
    <property type="term" value="F:metal ion binding"/>
    <property type="evidence" value="ECO:0007669"/>
    <property type="project" value="UniProtKB-KW"/>
</dbReference>
<dbReference type="EMBL" id="AAKDMM010000001">
    <property type="protein sequence ID" value="ECQ9105365.1"/>
    <property type="molecule type" value="Genomic_DNA"/>
</dbReference>
<evidence type="ECO:0000259" key="4">
    <source>
        <dbReference type="Pfam" id="PF14393"/>
    </source>
</evidence>
<dbReference type="SUPFAM" id="SSF53448">
    <property type="entry name" value="Nucleotide-diphospho-sugar transferases"/>
    <property type="match status" value="1"/>
</dbReference>
<dbReference type="InterPro" id="IPR002495">
    <property type="entry name" value="Glyco_trans_8"/>
</dbReference>
<feature type="domain" description="DUF4422" evidence="4">
    <location>
        <begin position="11"/>
        <end position="261"/>
    </location>
</feature>
<keyword evidence="1" id="KW-0328">Glycosyltransferase</keyword>
<accession>A0A5Z0FCZ8</accession>
<name>A0A5Z0FCZ8_CAMJU</name>
<proteinExistence type="predicted"/>
<evidence type="ECO:0000313" key="5">
    <source>
        <dbReference type="EMBL" id="ECQ9105365.1"/>
    </source>
</evidence>
<dbReference type="PANTHER" id="PTHR13778">
    <property type="entry name" value="GLYCOSYLTRANSFERASE 8 DOMAIN-CONTAINING PROTEIN"/>
    <property type="match status" value="1"/>
</dbReference>
<protein>
    <submittedName>
        <fullName evidence="5">DUF4422 domain-containing protein</fullName>
    </submittedName>
</protein>
<organism evidence="5">
    <name type="scientific">Campylobacter jejuni</name>
    <dbReference type="NCBI Taxonomy" id="197"/>
    <lineage>
        <taxon>Bacteria</taxon>
        <taxon>Pseudomonadati</taxon>
        <taxon>Campylobacterota</taxon>
        <taxon>Epsilonproteobacteria</taxon>
        <taxon>Campylobacterales</taxon>
        <taxon>Campylobacteraceae</taxon>
        <taxon>Campylobacter</taxon>
    </lineage>
</organism>
<dbReference type="InterPro" id="IPR025536">
    <property type="entry name" value="DUF4422"/>
</dbReference>
<evidence type="ECO:0000256" key="2">
    <source>
        <dbReference type="ARBA" id="ARBA00022679"/>
    </source>
</evidence>
<dbReference type="Pfam" id="PF01501">
    <property type="entry name" value="Glyco_transf_8"/>
    <property type="match status" value="1"/>
</dbReference>
<dbReference type="GO" id="GO:0016757">
    <property type="term" value="F:glycosyltransferase activity"/>
    <property type="evidence" value="ECO:0007669"/>
    <property type="project" value="UniProtKB-KW"/>
</dbReference>